<dbReference type="AlphaFoldDB" id="A0AAD5Q804"/>
<feature type="region of interest" description="Disordered" evidence="2">
    <location>
        <begin position="606"/>
        <end position="819"/>
    </location>
</feature>
<name>A0AAD5Q804_PYTIN</name>
<gene>
    <name evidence="3" type="ORF">P43SY_006325</name>
</gene>
<feature type="coiled-coil region" evidence="1">
    <location>
        <begin position="438"/>
        <end position="511"/>
    </location>
</feature>
<feature type="region of interest" description="Disordered" evidence="2">
    <location>
        <begin position="241"/>
        <end position="264"/>
    </location>
</feature>
<proteinExistence type="predicted"/>
<feature type="compositionally biased region" description="Low complexity" evidence="2">
    <location>
        <begin position="642"/>
        <end position="655"/>
    </location>
</feature>
<keyword evidence="4" id="KW-1185">Reference proteome</keyword>
<dbReference type="PANTHER" id="PTHR23159">
    <property type="entry name" value="CENTROSOMAL PROTEIN 2"/>
    <property type="match status" value="1"/>
</dbReference>
<dbReference type="Proteomes" id="UP001209570">
    <property type="component" value="Unassembled WGS sequence"/>
</dbReference>
<feature type="compositionally biased region" description="Basic and acidic residues" evidence="2">
    <location>
        <begin position="793"/>
        <end position="811"/>
    </location>
</feature>
<feature type="compositionally biased region" description="Basic and acidic residues" evidence="2">
    <location>
        <begin position="755"/>
        <end position="781"/>
    </location>
</feature>
<evidence type="ECO:0000313" key="3">
    <source>
        <dbReference type="EMBL" id="KAJ0395618.1"/>
    </source>
</evidence>
<organism evidence="3 4">
    <name type="scientific">Pythium insidiosum</name>
    <name type="common">Pythiosis disease agent</name>
    <dbReference type="NCBI Taxonomy" id="114742"/>
    <lineage>
        <taxon>Eukaryota</taxon>
        <taxon>Sar</taxon>
        <taxon>Stramenopiles</taxon>
        <taxon>Oomycota</taxon>
        <taxon>Peronosporomycetes</taxon>
        <taxon>Pythiales</taxon>
        <taxon>Pythiaceae</taxon>
        <taxon>Pythium</taxon>
    </lineage>
</organism>
<sequence>MMAMDACERELERAQQQAMEMLFQQYVDEMGLVHAPRSGGREAATGPLATARGDMASVMELLAQTCEDASDKIQELSPDDVAAQLMDAVRATQQSLRSVRQNVRELLADPVRMQALQQQLQATDEKLRLLQAQHVAAIAGDSRGAVVVDDAPMALVAATAPGEEDALRHAMEFAEHMCGVLDDALSTISSDEYELAAQLSLGIAQRMLEAGQALFLSLGEEERREQLGDRAERITIEEVEDDVDNEKRSTKRRPRRPSKRRQQAAVLRTHLEQALHATRDRAKEHPYLAAAVGAASMPFVGLAVPMASVVGLALAMEKYYPEHTTLTLEMMANFMQVGASAGTVPGLCALADWERVQMMKLWLLLLKISARQLGHVAKQCLASWHEHAAKHGYVATGMELASTGCSLGWLCVTRLYSATMAYAARVARVTHVMGGKQSKLLKKELETLRAEAEAAARKHEADAEALRGEKRMLEYKLQVLQELAATAQLEAERATQLAAENEEKMKALKWELVRSLSVTTTTTTPASSVAASLSKAVADGPVPPLVASASPRVALNWKLKEGAALRRSSTTVLRASAALKSLHKTTASSSTVTQPTAVALKALATATERSHRASNQEEENSSASATPLPTARVPSTADDRASQSSARSVASSHASTKPRETPVDRNSAAETELEAVKRLSSREDDVQSRASQEESLSKPKSQSRGGGIAAYIKRKLSGADRQADSKAGPGRENAPTAAAKRRATKSEEDSDDDEARAAPRRTDGDAKPTERPPTRLRRLGEHSALGKTAPRRGRGDERGDQKAGAGDHEDHENGDDEEE</sequence>
<accession>A0AAD5Q804</accession>
<feature type="compositionally biased region" description="Basic and acidic residues" evidence="2">
    <location>
        <begin position="674"/>
        <end position="697"/>
    </location>
</feature>
<protein>
    <submittedName>
        <fullName evidence="3">Uncharacterized protein</fullName>
    </submittedName>
</protein>
<dbReference type="EMBL" id="JAKCXM010000334">
    <property type="protein sequence ID" value="KAJ0395618.1"/>
    <property type="molecule type" value="Genomic_DNA"/>
</dbReference>
<feature type="compositionally biased region" description="Basic residues" evidence="2">
    <location>
        <begin position="249"/>
        <end position="262"/>
    </location>
</feature>
<reference evidence="3" key="1">
    <citation type="submission" date="2021-12" db="EMBL/GenBank/DDBJ databases">
        <title>Prjna785345.</title>
        <authorList>
            <person name="Rujirawat T."/>
            <person name="Krajaejun T."/>
        </authorList>
    </citation>
    <scope>NUCLEOTIDE SEQUENCE</scope>
    <source>
        <strain evidence="3">Pi057C3</strain>
    </source>
</reference>
<evidence type="ECO:0000256" key="2">
    <source>
        <dbReference type="SAM" id="MobiDB-lite"/>
    </source>
</evidence>
<evidence type="ECO:0000313" key="4">
    <source>
        <dbReference type="Proteomes" id="UP001209570"/>
    </source>
</evidence>
<feature type="coiled-coil region" evidence="1">
    <location>
        <begin position="89"/>
        <end position="133"/>
    </location>
</feature>
<evidence type="ECO:0000256" key="1">
    <source>
        <dbReference type="SAM" id="Coils"/>
    </source>
</evidence>
<keyword evidence="1" id="KW-0175">Coiled coil</keyword>
<dbReference type="PANTHER" id="PTHR23159:SF60">
    <property type="entry name" value="SPINDLE ASSEMBLY ABNORMAL PROTEIN 4"/>
    <property type="match status" value="1"/>
</dbReference>
<comment type="caution">
    <text evidence="3">The sequence shown here is derived from an EMBL/GenBank/DDBJ whole genome shotgun (WGS) entry which is preliminary data.</text>
</comment>